<evidence type="ECO:0000313" key="7">
    <source>
        <dbReference type="EMBL" id="PXF47848.1"/>
    </source>
</evidence>
<accession>A0A2V3J0E0</accession>
<keyword evidence="3 6" id="KW-0812">Transmembrane</keyword>
<dbReference type="Proteomes" id="UP000247409">
    <property type="component" value="Unassembled WGS sequence"/>
</dbReference>
<feature type="transmembrane region" description="Helical" evidence="6">
    <location>
        <begin position="205"/>
        <end position="227"/>
    </location>
</feature>
<comment type="subcellular location">
    <subcellularLocation>
        <location evidence="1">Membrane</location>
        <topology evidence="1">Multi-pass membrane protein</topology>
    </subcellularLocation>
</comment>
<proteinExistence type="inferred from homology"/>
<sequence>MTTPTPESNSSDLLTTSSSSIVKSQIAALQALQSLLPSDQAPLLPITIEKAVPLPPIANSAPLGLLGFALVSILAAVPKLENRSPTDGLLFVVALFLGGIAQVLAAVLQYYINNLHGATTFALFGLHWSAQSILLFARDNNELTFSKSPDSSEAAVYYATITTATIMLWVASFKKNRVLCSALFFVIFAFGFDVPAAFGHRWAEVGSAIAAIAASLIALYMAFVDVVNEAWGTQLLSVFPVQQPQLDSK</sequence>
<feature type="transmembrane region" description="Helical" evidence="6">
    <location>
        <begin position="57"/>
        <end position="77"/>
    </location>
</feature>
<evidence type="ECO:0000256" key="3">
    <source>
        <dbReference type="ARBA" id="ARBA00022692"/>
    </source>
</evidence>
<dbReference type="GO" id="GO:0005886">
    <property type="term" value="C:plasma membrane"/>
    <property type="evidence" value="ECO:0007669"/>
    <property type="project" value="TreeGrafter"/>
</dbReference>
<keyword evidence="5 6" id="KW-0472">Membrane</keyword>
<reference evidence="7 8" key="1">
    <citation type="journal article" date="2018" name="Mol. Biol. Evol.">
        <title>Analysis of the draft genome of the red seaweed Gracilariopsis chorda provides insights into genome size evolution in Rhodophyta.</title>
        <authorList>
            <person name="Lee J."/>
            <person name="Yang E.C."/>
            <person name="Graf L."/>
            <person name="Yang J.H."/>
            <person name="Qiu H."/>
            <person name="Zel Zion U."/>
            <person name="Chan C.X."/>
            <person name="Stephens T.G."/>
            <person name="Weber A.P.M."/>
            <person name="Boo G.H."/>
            <person name="Boo S.M."/>
            <person name="Kim K.M."/>
            <person name="Shin Y."/>
            <person name="Jung M."/>
            <person name="Lee S.J."/>
            <person name="Yim H.S."/>
            <person name="Lee J.H."/>
            <person name="Bhattacharya D."/>
            <person name="Yoon H.S."/>
        </authorList>
    </citation>
    <scope>NUCLEOTIDE SEQUENCE [LARGE SCALE GENOMIC DNA]</scope>
    <source>
        <strain evidence="7 8">SKKU-2015</strain>
        <tissue evidence="7">Whole body</tissue>
    </source>
</reference>
<comment type="caution">
    <text evidence="7">The sequence shown here is derived from an EMBL/GenBank/DDBJ whole genome shotgun (WGS) entry which is preliminary data.</text>
</comment>
<dbReference type="Pfam" id="PF01184">
    <property type="entry name" value="Gpr1_Fun34_YaaH"/>
    <property type="match status" value="1"/>
</dbReference>
<gene>
    <name evidence="7" type="ORF">BWQ96_02384</name>
</gene>
<organism evidence="7 8">
    <name type="scientific">Gracilariopsis chorda</name>
    <dbReference type="NCBI Taxonomy" id="448386"/>
    <lineage>
        <taxon>Eukaryota</taxon>
        <taxon>Rhodophyta</taxon>
        <taxon>Florideophyceae</taxon>
        <taxon>Rhodymeniophycidae</taxon>
        <taxon>Gracilariales</taxon>
        <taxon>Gracilariaceae</taxon>
        <taxon>Gracilariopsis</taxon>
    </lineage>
</organism>
<evidence type="ECO:0000313" key="8">
    <source>
        <dbReference type="Proteomes" id="UP000247409"/>
    </source>
</evidence>
<dbReference type="InterPro" id="IPR000791">
    <property type="entry name" value="Gpr1/Fun34/SatP-like"/>
</dbReference>
<evidence type="ECO:0000256" key="6">
    <source>
        <dbReference type="SAM" id="Phobius"/>
    </source>
</evidence>
<dbReference type="NCBIfam" id="NF038013">
    <property type="entry name" value="AceTr_1"/>
    <property type="match status" value="1"/>
</dbReference>
<evidence type="ECO:0000256" key="2">
    <source>
        <dbReference type="ARBA" id="ARBA00005587"/>
    </source>
</evidence>
<dbReference type="STRING" id="448386.A0A2V3J0E0"/>
<dbReference type="GO" id="GO:0015360">
    <property type="term" value="F:acetate:proton symporter activity"/>
    <property type="evidence" value="ECO:0007669"/>
    <property type="project" value="TreeGrafter"/>
</dbReference>
<feature type="transmembrane region" description="Helical" evidence="6">
    <location>
        <begin position="178"/>
        <end position="199"/>
    </location>
</feature>
<dbReference type="OrthoDB" id="3648309at2759"/>
<keyword evidence="8" id="KW-1185">Reference proteome</keyword>
<dbReference type="EMBL" id="NBIV01000019">
    <property type="protein sequence ID" value="PXF47848.1"/>
    <property type="molecule type" value="Genomic_DNA"/>
</dbReference>
<feature type="transmembrane region" description="Helical" evidence="6">
    <location>
        <begin position="89"/>
        <end position="112"/>
    </location>
</feature>
<evidence type="ECO:0000256" key="4">
    <source>
        <dbReference type="ARBA" id="ARBA00022989"/>
    </source>
</evidence>
<protein>
    <submittedName>
        <fullName evidence="7">Succinate-acetate/proton symporter SatP</fullName>
    </submittedName>
</protein>
<dbReference type="PANTHER" id="PTHR30178">
    <property type="entry name" value="INNER MEMBRANE PROTEIN YAAH"/>
    <property type="match status" value="1"/>
</dbReference>
<comment type="similarity">
    <text evidence="2">Belongs to the acetate uptake transporter (AceTr) (TC 2.A.96) family.</text>
</comment>
<dbReference type="InterPro" id="IPR047623">
    <property type="entry name" value="SatP"/>
</dbReference>
<dbReference type="GO" id="GO:0071422">
    <property type="term" value="P:succinate transmembrane transport"/>
    <property type="evidence" value="ECO:0007669"/>
    <property type="project" value="TreeGrafter"/>
</dbReference>
<evidence type="ECO:0000256" key="5">
    <source>
        <dbReference type="ARBA" id="ARBA00023136"/>
    </source>
</evidence>
<keyword evidence="4 6" id="KW-1133">Transmembrane helix</keyword>
<feature type="transmembrane region" description="Helical" evidence="6">
    <location>
        <begin position="154"/>
        <end position="171"/>
    </location>
</feature>
<evidence type="ECO:0000256" key="1">
    <source>
        <dbReference type="ARBA" id="ARBA00004141"/>
    </source>
</evidence>
<dbReference type="AlphaFoldDB" id="A0A2V3J0E0"/>
<name>A0A2V3J0E0_9FLOR</name>
<dbReference type="PANTHER" id="PTHR30178:SF3">
    <property type="entry name" value="SUCCINATE-ACETATE_PROTON SYMPORTER SATP"/>
    <property type="match status" value="1"/>
</dbReference>